<comment type="similarity">
    <text evidence="2 7">Belongs to the complex I subunit 1 family.</text>
</comment>
<protein>
    <recommendedName>
        <fullName evidence="3 8">NADH-ubiquinone oxidoreductase chain 1</fullName>
        <ecNumber evidence="8">7.1.1.2</ecNumber>
    </recommendedName>
</protein>
<evidence type="ECO:0000256" key="3">
    <source>
        <dbReference type="ARBA" id="ARBA00021009"/>
    </source>
</evidence>
<feature type="transmembrane region" description="Helical" evidence="9">
    <location>
        <begin position="7"/>
        <end position="27"/>
    </location>
</feature>
<feature type="transmembrane region" description="Helical" evidence="9">
    <location>
        <begin position="72"/>
        <end position="93"/>
    </location>
</feature>
<evidence type="ECO:0000256" key="6">
    <source>
        <dbReference type="ARBA" id="ARBA00023136"/>
    </source>
</evidence>
<dbReference type="PROSITE" id="PS00668">
    <property type="entry name" value="COMPLEX1_ND1_2"/>
    <property type="match status" value="1"/>
</dbReference>
<accession>A0A513X0J0</accession>
<evidence type="ECO:0000256" key="5">
    <source>
        <dbReference type="ARBA" id="ARBA00022989"/>
    </source>
</evidence>
<evidence type="ECO:0000313" key="10">
    <source>
        <dbReference type="EMBL" id="QDH07444.1"/>
    </source>
</evidence>
<name>A0A513X0J0_9BIVA</name>
<dbReference type="Pfam" id="PF00146">
    <property type="entry name" value="NADHdh"/>
    <property type="match status" value="1"/>
</dbReference>
<reference evidence="10" key="1">
    <citation type="journal article" date="2019" name="Heredity">
        <title>Mesozoic mitogenome rearrangements and freshwater mussel (Bivalvia: Unionoidea) macroevolution.</title>
        <authorList>
            <person name="Froufe E."/>
            <person name="Bolotov I."/>
            <person name="Aldridge D.C."/>
            <person name="Bogan A.E."/>
            <person name="Breton S."/>
            <person name="Gan H.M."/>
            <person name="Kovitvadhi U."/>
            <person name="Kovitvadhi S."/>
            <person name="Riccardi N."/>
            <person name="Secci-Petretto G."/>
            <person name="Sousa R."/>
            <person name="Teixeira A."/>
            <person name="Varandas S."/>
            <person name="Zanatta D."/>
            <person name="Zieritz A."/>
            <person name="Fonseca M.M."/>
            <person name="Lopes-Lima M."/>
        </authorList>
    </citation>
    <scope>NUCLEOTIDE SEQUENCE</scope>
    <source>
        <tissue evidence="10">Gonad tissue</tissue>
    </source>
</reference>
<gene>
    <name evidence="10" type="primary">nad1</name>
</gene>
<evidence type="ECO:0000256" key="9">
    <source>
        <dbReference type="SAM" id="Phobius"/>
    </source>
</evidence>
<evidence type="ECO:0000256" key="2">
    <source>
        <dbReference type="ARBA" id="ARBA00010535"/>
    </source>
</evidence>
<geneLocation type="mitochondrion" evidence="10"/>
<dbReference type="InterPro" id="IPR001694">
    <property type="entry name" value="NADH_UbQ_OxRdtase_su1/FPO"/>
</dbReference>
<dbReference type="PANTHER" id="PTHR11432">
    <property type="entry name" value="NADH DEHYDROGENASE SUBUNIT 1"/>
    <property type="match status" value="1"/>
</dbReference>
<feature type="transmembrane region" description="Helical" evidence="9">
    <location>
        <begin position="146"/>
        <end position="165"/>
    </location>
</feature>
<comment type="catalytic activity">
    <reaction evidence="8">
        <text>a ubiquinone + NADH + 5 H(+)(in) = a ubiquinol + NAD(+) + 4 H(+)(out)</text>
        <dbReference type="Rhea" id="RHEA:29091"/>
        <dbReference type="Rhea" id="RHEA-COMP:9565"/>
        <dbReference type="Rhea" id="RHEA-COMP:9566"/>
        <dbReference type="ChEBI" id="CHEBI:15378"/>
        <dbReference type="ChEBI" id="CHEBI:16389"/>
        <dbReference type="ChEBI" id="CHEBI:17976"/>
        <dbReference type="ChEBI" id="CHEBI:57540"/>
        <dbReference type="ChEBI" id="CHEBI:57945"/>
        <dbReference type="EC" id="7.1.1.2"/>
    </reaction>
</comment>
<dbReference type="PANTHER" id="PTHR11432:SF3">
    <property type="entry name" value="NADH-UBIQUINONE OXIDOREDUCTASE CHAIN 1"/>
    <property type="match status" value="1"/>
</dbReference>
<dbReference type="GO" id="GO:0003954">
    <property type="term" value="F:NADH dehydrogenase activity"/>
    <property type="evidence" value="ECO:0007669"/>
    <property type="project" value="TreeGrafter"/>
</dbReference>
<keyword evidence="7" id="KW-0520">NAD</keyword>
<dbReference type="GO" id="GO:0009060">
    <property type="term" value="P:aerobic respiration"/>
    <property type="evidence" value="ECO:0007669"/>
    <property type="project" value="TreeGrafter"/>
</dbReference>
<keyword evidence="5 9" id="KW-1133">Transmembrane helix</keyword>
<feature type="transmembrane region" description="Helical" evidence="9">
    <location>
        <begin position="105"/>
        <end position="126"/>
    </location>
</feature>
<dbReference type="AlphaFoldDB" id="A0A513X0J0"/>
<organism evidence="10">
    <name type="scientific">Pilsbryoconcha exilis</name>
    <dbReference type="NCBI Taxonomy" id="178825"/>
    <lineage>
        <taxon>Eukaryota</taxon>
        <taxon>Metazoa</taxon>
        <taxon>Spiralia</taxon>
        <taxon>Lophotrochozoa</taxon>
        <taxon>Mollusca</taxon>
        <taxon>Bivalvia</taxon>
        <taxon>Autobranchia</taxon>
        <taxon>Heteroconchia</taxon>
        <taxon>Palaeoheterodonta</taxon>
        <taxon>Unionida</taxon>
        <taxon>Unionoidea</taxon>
        <taxon>Unionidae</taxon>
        <taxon>Gonideinae</taxon>
        <taxon>Pilsbryoconcha</taxon>
    </lineage>
</organism>
<evidence type="ECO:0000256" key="7">
    <source>
        <dbReference type="RuleBase" id="RU000471"/>
    </source>
</evidence>
<dbReference type="EC" id="7.1.1.2" evidence="8"/>
<comment type="subcellular location">
    <subcellularLocation>
        <location evidence="1">Membrane</location>
        <topology evidence="1">Multi-pass membrane protein</topology>
    </subcellularLocation>
    <subcellularLocation>
        <location evidence="7">Mitochondrion inner membrane</location>
        <topology evidence="7">Multi-pass membrane protein</topology>
    </subcellularLocation>
</comment>
<feature type="transmembrane region" description="Helical" evidence="9">
    <location>
        <begin position="177"/>
        <end position="195"/>
    </location>
</feature>
<dbReference type="GO" id="GO:0005743">
    <property type="term" value="C:mitochondrial inner membrane"/>
    <property type="evidence" value="ECO:0007669"/>
    <property type="project" value="UniProtKB-SubCell"/>
</dbReference>
<keyword evidence="6 9" id="KW-0472">Membrane</keyword>
<dbReference type="InterPro" id="IPR018086">
    <property type="entry name" value="NADH_UbQ_OxRdtase_su1_CS"/>
</dbReference>
<dbReference type="PROSITE" id="PS00667">
    <property type="entry name" value="COMPLEX1_ND1_1"/>
    <property type="match status" value="1"/>
</dbReference>
<keyword evidence="8" id="KW-0830">Ubiquinone</keyword>
<evidence type="ECO:0000256" key="1">
    <source>
        <dbReference type="ARBA" id="ARBA00004141"/>
    </source>
</evidence>
<feature type="transmembrane region" description="Helical" evidence="9">
    <location>
        <begin position="283"/>
        <end position="301"/>
    </location>
</feature>
<proteinExistence type="inferred from homology"/>
<dbReference type="GO" id="GO:0008137">
    <property type="term" value="F:NADH dehydrogenase (ubiquinone) activity"/>
    <property type="evidence" value="ECO:0007669"/>
    <property type="project" value="UniProtKB-EC"/>
</dbReference>
<keyword evidence="8 10" id="KW-0496">Mitochondrion</keyword>
<dbReference type="EMBL" id="MK994777">
    <property type="protein sequence ID" value="QDH07444.1"/>
    <property type="molecule type" value="Genomic_DNA"/>
</dbReference>
<evidence type="ECO:0000256" key="8">
    <source>
        <dbReference type="RuleBase" id="RU000473"/>
    </source>
</evidence>
<dbReference type="HAMAP" id="MF_01350">
    <property type="entry name" value="NDH1_NuoH"/>
    <property type="match status" value="1"/>
</dbReference>
<evidence type="ECO:0000256" key="4">
    <source>
        <dbReference type="ARBA" id="ARBA00022692"/>
    </source>
</evidence>
<feature type="transmembrane region" description="Helical" evidence="9">
    <location>
        <begin position="235"/>
        <end position="262"/>
    </location>
</feature>
<keyword evidence="4 7" id="KW-0812">Transmembrane</keyword>
<sequence>MYESGIIVSQLVVMVLALVAMAFLTLMERKSLAYMQLRKGPNKLGLAGLPQPMADAMKLLTKETSTPAAANWLPMSMAPLMALLLSLFIWALYPSTHLLSQKSLGLLLFISVSAMAVYPIMVGGWTSNSKYALLGATRAMAQTISYEIPMIFSLIFYSLMANTLNLSALCITLSLKFKCLLATPMALVWLTTILAETNRTPFDFAEGESELVSGFNVEYSGTKFAILFMAEYLNILFMSMMSSILLMNGLVWAPAFAFFFLLARGTMPRHRYDLMMNMAWESLIPTSLVFILLVTPMLALIL</sequence>